<dbReference type="GO" id="GO:0016740">
    <property type="term" value="F:transferase activity"/>
    <property type="evidence" value="ECO:0007669"/>
    <property type="project" value="InterPro"/>
</dbReference>
<accession>A0AAV4M5V5</accession>
<sequence length="271" mass="30026">MTAFHPIQSTNFPILVAHLCFKEMWRLLPSQHPIRGNTSPSSLGFGGTIVETLLRGIYQSLGCNSDQNLARLVLFPATTHEGVDAVFRFVEGRQDLGNEFFALLNKLSFAPVHLKSHRGFALFQGGHKLASEIKIAFVDLLKYMGITSDKIVGYGIGELASTYSDGCITAEQAILAAYFCGKSIEQVKFRMNGTSVTGFKVPAARSQRWINSSYPEPKNRLANAEYFAHRLISVAPSSEALRQIPQRALVVEVGRTYTTHCKWSISFSPHE</sequence>
<dbReference type="Gene3D" id="3.40.366.10">
    <property type="entry name" value="Malonyl-Coenzyme A Acyl Carrier Protein, domain 2"/>
    <property type="match status" value="1"/>
</dbReference>
<dbReference type="InterPro" id="IPR014043">
    <property type="entry name" value="Acyl_transferase_dom"/>
</dbReference>
<gene>
    <name evidence="2" type="primary">X975_10431</name>
    <name evidence="2" type="ORF">CEXT_56051</name>
</gene>
<reference evidence="2 3" key="1">
    <citation type="submission" date="2021-06" db="EMBL/GenBank/DDBJ databases">
        <title>Caerostris extrusa draft genome.</title>
        <authorList>
            <person name="Kono N."/>
            <person name="Arakawa K."/>
        </authorList>
    </citation>
    <scope>NUCLEOTIDE SEQUENCE [LARGE SCALE GENOMIC DNA]</scope>
</reference>
<dbReference type="EMBL" id="BPLR01001896">
    <property type="protein sequence ID" value="GIX67733.1"/>
    <property type="molecule type" value="Genomic_DNA"/>
</dbReference>
<evidence type="ECO:0000313" key="3">
    <source>
        <dbReference type="Proteomes" id="UP001054945"/>
    </source>
</evidence>
<dbReference type="AlphaFoldDB" id="A0AAV4M5V5"/>
<name>A0AAV4M5V5_CAEEX</name>
<comment type="caution">
    <text evidence="2">The sequence shown here is derived from an EMBL/GenBank/DDBJ whole genome shotgun (WGS) entry which is preliminary data.</text>
</comment>
<dbReference type="Proteomes" id="UP001054945">
    <property type="component" value="Unassembled WGS sequence"/>
</dbReference>
<proteinExistence type="predicted"/>
<keyword evidence="3" id="KW-1185">Reference proteome</keyword>
<evidence type="ECO:0000313" key="2">
    <source>
        <dbReference type="EMBL" id="GIX67733.1"/>
    </source>
</evidence>
<evidence type="ECO:0000259" key="1">
    <source>
        <dbReference type="Pfam" id="PF00698"/>
    </source>
</evidence>
<feature type="domain" description="Malonyl-CoA:ACP transacylase (MAT)" evidence="1">
    <location>
        <begin position="133"/>
        <end position="210"/>
    </location>
</feature>
<dbReference type="SUPFAM" id="SSF52151">
    <property type="entry name" value="FabD/lysophospholipase-like"/>
    <property type="match status" value="1"/>
</dbReference>
<protein>
    <submittedName>
        <fullName evidence="2">3-oxoacyl-[acyl-carrier-protein] reductase</fullName>
    </submittedName>
</protein>
<dbReference type="InterPro" id="IPR001227">
    <property type="entry name" value="Ac_transferase_dom_sf"/>
</dbReference>
<organism evidence="2 3">
    <name type="scientific">Caerostris extrusa</name>
    <name type="common">Bark spider</name>
    <name type="synonym">Caerostris bankana</name>
    <dbReference type="NCBI Taxonomy" id="172846"/>
    <lineage>
        <taxon>Eukaryota</taxon>
        <taxon>Metazoa</taxon>
        <taxon>Ecdysozoa</taxon>
        <taxon>Arthropoda</taxon>
        <taxon>Chelicerata</taxon>
        <taxon>Arachnida</taxon>
        <taxon>Araneae</taxon>
        <taxon>Araneomorphae</taxon>
        <taxon>Entelegynae</taxon>
        <taxon>Araneoidea</taxon>
        <taxon>Araneidae</taxon>
        <taxon>Caerostris</taxon>
    </lineage>
</organism>
<dbReference type="InterPro" id="IPR016035">
    <property type="entry name" value="Acyl_Trfase/lysoPLipase"/>
</dbReference>
<dbReference type="Pfam" id="PF00698">
    <property type="entry name" value="Acyl_transf_1"/>
    <property type="match status" value="1"/>
</dbReference>